<dbReference type="SUPFAM" id="SSF46609">
    <property type="entry name" value="Fe,Mn superoxide dismutase (SOD), N-terminal domain"/>
    <property type="match status" value="1"/>
</dbReference>
<dbReference type="EC" id="1.15.1.1" evidence="2 5"/>
<dbReference type="Proteomes" id="UP001165444">
    <property type="component" value="Unassembled WGS sequence"/>
</dbReference>
<dbReference type="PANTHER" id="PTHR42769:SF3">
    <property type="entry name" value="SUPEROXIDE DISMUTASE [FE] 2, CHLOROPLASTIC"/>
    <property type="match status" value="1"/>
</dbReference>
<dbReference type="InterPro" id="IPR019832">
    <property type="entry name" value="Mn/Fe_SOD_C"/>
</dbReference>
<dbReference type="SUPFAM" id="SSF54719">
    <property type="entry name" value="Fe,Mn superoxide dismutase (SOD), C-terminal domain"/>
    <property type="match status" value="1"/>
</dbReference>
<dbReference type="Pfam" id="PF00081">
    <property type="entry name" value="Sod_Fe_N"/>
    <property type="match status" value="1"/>
</dbReference>
<sequence length="191" mass="21725">MMHQMPKLPYEMEALAPLMSKETFDFHYGKHLQTYVNNLNKLIAGTPYENLELEQIVCQADGGIYNNAAQTWNHTFFFQLLTPEQPSLPDDLAGLLTRDFGSVDQFKEDFTKAALGLFGSGWVWLVLGKDGKLSLLPTPNAGNPLKDGLKPLLVIDVWEHAYYIDYRNNRAAFIEAFWKLVNWEKVADLLG</sequence>
<dbReference type="Gene3D" id="3.55.40.20">
    <property type="entry name" value="Iron/manganese superoxide dismutase, C-terminal domain"/>
    <property type="match status" value="1"/>
</dbReference>
<keyword evidence="9" id="KW-1185">Reference proteome</keyword>
<feature type="domain" description="Manganese/iron superoxide dismutase N-terminal" evidence="6">
    <location>
        <begin position="3"/>
        <end position="81"/>
    </location>
</feature>
<evidence type="ECO:0000313" key="9">
    <source>
        <dbReference type="Proteomes" id="UP001165444"/>
    </source>
</evidence>
<evidence type="ECO:0000256" key="1">
    <source>
        <dbReference type="ARBA" id="ARBA00008714"/>
    </source>
</evidence>
<evidence type="ECO:0000313" key="8">
    <source>
        <dbReference type="EMBL" id="MCJ2379962.1"/>
    </source>
</evidence>
<dbReference type="PANTHER" id="PTHR42769">
    <property type="entry name" value="SUPEROXIDE DISMUTASE"/>
    <property type="match status" value="1"/>
</dbReference>
<dbReference type="PROSITE" id="PS00088">
    <property type="entry name" value="SOD_MN"/>
    <property type="match status" value="1"/>
</dbReference>
<dbReference type="PRINTS" id="PR01703">
    <property type="entry name" value="MNSODISMTASE"/>
</dbReference>
<comment type="similarity">
    <text evidence="1 5">Belongs to the iron/manganese superoxide dismutase family.</text>
</comment>
<protein>
    <recommendedName>
        <fullName evidence="2 5">Superoxide dismutase</fullName>
        <ecNumber evidence="2 5">1.15.1.1</ecNumber>
    </recommendedName>
</protein>
<dbReference type="Gene3D" id="1.10.287.990">
    <property type="entry name" value="Fe,Mn superoxide dismutase (SOD) domain"/>
    <property type="match status" value="1"/>
</dbReference>
<dbReference type="InterPro" id="IPR019833">
    <property type="entry name" value="Mn/Fe_SOD_BS"/>
</dbReference>
<dbReference type="Pfam" id="PF02777">
    <property type="entry name" value="Sod_Fe_C"/>
    <property type="match status" value="1"/>
</dbReference>
<dbReference type="PIRSF" id="PIRSF000349">
    <property type="entry name" value="SODismutase"/>
    <property type="match status" value="1"/>
</dbReference>
<evidence type="ECO:0000256" key="2">
    <source>
        <dbReference type="ARBA" id="ARBA00012682"/>
    </source>
</evidence>
<dbReference type="InterPro" id="IPR036324">
    <property type="entry name" value="Mn/Fe_SOD_N_sf"/>
</dbReference>
<dbReference type="InterPro" id="IPR019831">
    <property type="entry name" value="Mn/Fe_SOD_N"/>
</dbReference>
<evidence type="ECO:0000256" key="3">
    <source>
        <dbReference type="ARBA" id="ARBA00022723"/>
    </source>
</evidence>
<accession>A0ABT0BYW4</accession>
<evidence type="ECO:0000259" key="6">
    <source>
        <dbReference type="Pfam" id="PF00081"/>
    </source>
</evidence>
<keyword evidence="3 5" id="KW-0479">Metal-binding</keyword>
<dbReference type="InterPro" id="IPR036314">
    <property type="entry name" value="SOD_C_sf"/>
</dbReference>
<comment type="caution">
    <text evidence="8">The sequence shown here is derived from an EMBL/GenBank/DDBJ whole genome shotgun (WGS) entry which is preliminary data.</text>
</comment>
<dbReference type="EMBL" id="JAKZMM010000009">
    <property type="protein sequence ID" value="MCJ2379962.1"/>
    <property type="molecule type" value="Genomic_DNA"/>
</dbReference>
<reference evidence="8 9" key="1">
    <citation type="submission" date="2022-03" db="EMBL/GenBank/DDBJ databases">
        <title>Parabacteroides sp. nov. isolated from swine feces.</title>
        <authorList>
            <person name="Bak J.E."/>
        </authorList>
    </citation>
    <scope>NUCLEOTIDE SEQUENCE [LARGE SCALE GENOMIC DNA]</scope>
    <source>
        <strain evidence="8 9">AGMB00274</strain>
    </source>
</reference>
<keyword evidence="4 5" id="KW-0560">Oxidoreductase</keyword>
<evidence type="ECO:0000256" key="5">
    <source>
        <dbReference type="RuleBase" id="RU000414"/>
    </source>
</evidence>
<comment type="function">
    <text evidence="5">Destroys radicals which are normally produced within the cells and which are toxic to biological systems.</text>
</comment>
<comment type="catalytic activity">
    <reaction evidence="5">
        <text>2 superoxide + 2 H(+) = H2O2 + O2</text>
        <dbReference type="Rhea" id="RHEA:20696"/>
        <dbReference type="ChEBI" id="CHEBI:15378"/>
        <dbReference type="ChEBI" id="CHEBI:15379"/>
        <dbReference type="ChEBI" id="CHEBI:16240"/>
        <dbReference type="ChEBI" id="CHEBI:18421"/>
        <dbReference type="EC" id="1.15.1.1"/>
    </reaction>
</comment>
<proteinExistence type="inferred from homology"/>
<name>A0ABT0BYW4_9BACT</name>
<evidence type="ECO:0000259" key="7">
    <source>
        <dbReference type="Pfam" id="PF02777"/>
    </source>
</evidence>
<dbReference type="InterPro" id="IPR001189">
    <property type="entry name" value="Mn/Fe_SOD"/>
</dbReference>
<evidence type="ECO:0000256" key="4">
    <source>
        <dbReference type="ARBA" id="ARBA00023002"/>
    </source>
</evidence>
<feature type="domain" description="Manganese/iron superoxide dismutase C-terminal" evidence="7">
    <location>
        <begin position="91"/>
        <end position="187"/>
    </location>
</feature>
<organism evidence="8 9">
    <name type="scientific">Parabacteroides faecalis</name>
    <dbReference type="NCBI Taxonomy" id="2924040"/>
    <lineage>
        <taxon>Bacteria</taxon>
        <taxon>Pseudomonadati</taxon>
        <taxon>Bacteroidota</taxon>
        <taxon>Bacteroidia</taxon>
        <taxon>Bacteroidales</taxon>
        <taxon>Tannerellaceae</taxon>
        <taxon>Parabacteroides</taxon>
    </lineage>
</organism>
<gene>
    <name evidence="8" type="ORF">MUN53_04950</name>
</gene>